<protein>
    <submittedName>
        <fullName evidence="1">Uncharacterized protein</fullName>
    </submittedName>
</protein>
<organism evidence="1 2">
    <name type="scientific">Aliivibrio finisterrensis</name>
    <dbReference type="NCBI Taxonomy" id="511998"/>
    <lineage>
        <taxon>Bacteria</taxon>
        <taxon>Pseudomonadati</taxon>
        <taxon>Pseudomonadota</taxon>
        <taxon>Gammaproteobacteria</taxon>
        <taxon>Vibrionales</taxon>
        <taxon>Vibrionaceae</taxon>
        <taxon>Aliivibrio</taxon>
    </lineage>
</organism>
<gene>
    <name evidence="1" type="ORF">F8B77_17155</name>
</gene>
<evidence type="ECO:0000313" key="2">
    <source>
        <dbReference type="Proteomes" id="UP000434870"/>
    </source>
</evidence>
<comment type="caution">
    <text evidence="1">The sequence shown here is derived from an EMBL/GenBank/DDBJ whole genome shotgun (WGS) entry which is preliminary data.</text>
</comment>
<name>A0A6N6RNS2_9GAMM</name>
<dbReference type="AlphaFoldDB" id="A0A6N6RNS2"/>
<reference evidence="1 2" key="1">
    <citation type="submission" date="2019-09" db="EMBL/GenBank/DDBJ databases">
        <title>Genome of Aliivibrio finisterrensis LMG 23869 (type strain).</title>
        <authorList>
            <person name="Bowman J.P."/>
        </authorList>
    </citation>
    <scope>NUCLEOTIDE SEQUENCE [LARGE SCALE GENOMIC DNA]</scope>
    <source>
        <strain evidence="1 2">LMG 23869</strain>
    </source>
</reference>
<evidence type="ECO:0000313" key="1">
    <source>
        <dbReference type="EMBL" id="KAB2823067.1"/>
    </source>
</evidence>
<sequence length="129" mass="15217">MFINWLKKYFSIEKRIESHPKFRDAFKIVGYVLAGDNTTMVEGVEAQYSKAVLILCVRDAQEYYQVWESEEYLYHEDALNVLKAECGRISESIDKRIEICDFSSKTENHEVVDVYNENNRQYILESTNL</sequence>
<proteinExistence type="predicted"/>
<dbReference type="EMBL" id="WBVP01000044">
    <property type="protein sequence ID" value="KAB2823067.1"/>
    <property type="molecule type" value="Genomic_DNA"/>
</dbReference>
<dbReference type="RefSeq" id="WP_151656869.1">
    <property type="nucleotide sequence ID" value="NZ_WBVP01000044.1"/>
</dbReference>
<dbReference type="Proteomes" id="UP000434870">
    <property type="component" value="Unassembled WGS sequence"/>
</dbReference>
<accession>A0A6N6RNS2</accession>